<evidence type="ECO:0000256" key="3">
    <source>
        <dbReference type="SAM" id="MobiDB-lite"/>
    </source>
</evidence>
<dbReference type="eggNOG" id="arCOG00041">
    <property type="taxonomic scope" value="Archaea"/>
</dbReference>
<proteinExistence type="predicted"/>
<organism evidence="5 6">
    <name type="scientific">Halorubrum saccharovorum DSM 1137</name>
    <dbReference type="NCBI Taxonomy" id="1227484"/>
    <lineage>
        <taxon>Archaea</taxon>
        <taxon>Methanobacteriati</taxon>
        <taxon>Methanobacteriota</taxon>
        <taxon>Stenosarchaea group</taxon>
        <taxon>Halobacteria</taxon>
        <taxon>Halobacteriales</taxon>
        <taxon>Haloferacaceae</taxon>
        <taxon>Halorubrum</taxon>
    </lineage>
</organism>
<evidence type="ECO:0000259" key="4">
    <source>
        <dbReference type="Pfam" id="PF00156"/>
    </source>
</evidence>
<dbReference type="OrthoDB" id="56536at2157"/>
<dbReference type="Pfam" id="PF00156">
    <property type="entry name" value="Pribosyltran"/>
    <property type="match status" value="1"/>
</dbReference>
<comment type="caution">
    <text evidence="5">The sequence shown here is derived from an EMBL/GenBank/DDBJ whole genome shotgun (WGS) entry which is preliminary data.</text>
</comment>
<reference evidence="5 6" key="1">
    <citation type="journal article" date="2014" name="PLoS Genet.">
        <title>Phylogenetically driven sequencing of extremely halophilic archaea reveals strategies for static and dynamic osmo-response.</title>
        <authorList>
            <person name="Becker E.A."/>
            <person name="Seitzer P.M."/>
            <person name="Tritt A."/>
            <person name="Larsen D."/>
            <person name="Krusor M."/>
            <person name="Yao A.I."/>
            <person name="Wu D."/>
            <person name="Madern D."/>
            <person name="Eisen J.A."/>
            <person name="Darling A.E."/>
            <person name="Facciotti M.T."/>
        </authorList>
    </citation>
    <scope>NUCLEOTIDE SEQUENCE [LARGE SCALE GENOMIC DNA]</scope>
    <source>
        <strain evidence="5 6">DSM 1137</strain>
    </source>
</reference>
<feature type="region of interest" description="Disordered" evidence="3">
    <location>
        <begin position="89"/>
        <end position="115"/>
    </location>
</feature>
<keyword evidence="6" id="KW-1185">Reference proteome</keyword>
<dbReference type="SUPFAM" id="SSF53271">
    <property type="entry name" value="PRTase-like"/>
    <property type="match status" value="1"/>
</dbReference>
<dbReference type="EMBL" id="AOJE01000069">
    <property type="protein sequence ID" value="ELZ36536.1"/>
    <property type="molecule type" value="Genomic_DNA"/>
</dbReference>
<dbReference type="AlphaFoldDB" id="M0DM31"/>
<dbReference type="CDD" id="cd06223">
    <property type="entry name" value="PRTases_typeI"/>
    <property type="match status" value="1"/>
</dbReference>
<dbReference type="GO" id="GO:0016757">
    <property type="term" value="F:glycosyltransferase activity"/>
    <property type="evidence" value="ECO:0007669"/>
    <property type="project" value="UniProtKB-KW"/>
</dbReference>
<dbReference type="PATRIC" id="fig|1227484.4.peg.2852"/>
<gene>
    <name evidence="5" type="ORF">C471_14495</name>
</gene>
<dbReference type="Gene3D" id="3.40.50.2020">
    <property type="match status" value="1"/>
</dbReference>
<dbReference type="RefSeq" id="WP_004050185.1">
    <property type="nucleotide sequence ID" value="NZ_AOJE01000069.1"/>
</dbReference>
<feature type="compositionally biased region" description="Basic and acidic residues" evidence="3">
    <location>
        <begin position="95"/>
        <end position="115"/>
    </location>
</feature>
<sequence length="212" mass="22797">MFTDRADAGEQLASMLEERGVDADIVLGIPRGGLPAAAAVAERLGVPLDVIVAKKIAHPGNPEYAVGAVTADDVAWYDDEPLRQLGLDEDELDDERERARQRAEEKLDGFQDGRPPVDLEGKHVLIVDDGVATGATMRSCVRTAKDGGASRVTVAVPVAPSTRVPELEREADAVITLRAPERFTAVGRFHQTFDQVSTEEAVEYLEASAAPR</sequence>
<dbReference type="STRING" id="1227484.C471_14495"/>
<keyword evidence="5" id="KW-0328">Glycosyltransferase</keyword>
<evidence type="ECO:0000313" key="6">
    <source>
        <dbReference type="Proteomes" id="UP000011514"/>
    </source>
</evidence>
<protein>
    <submittedName>
        <fullName evidence="5">Phosphoribosyltransferase</fullName>
    </submittedName>
</protein>
<dbReference type="Gene3D" id="3.30.1310.20">
    <property type="entry name" value="PRTase-like"/>
    <property type="match status" value="1"/>
</dbReference>
<dbReference type="InterPro" id="IPR029057">
    <property type="entry name" value="PRTase-like"/>
</dbReference>
<evidence type="ECO:0000256" key="1">
    <source>
        <dbReference type="ARBA" id="ARBA00022679"/>
    </source>
</evidence>
<accession>M0DM31</accession>
<evidence type="ECO:0000313" key="5">
    <source>
        <dbReference type="EMBL" id="ELZ36536.1"/>
    </source>
</evidence>
<name>M0DM31_9EURY</name>
<feature type="domain" description="Phosphoribosyltransferase" evidence="4">
    <location>
        <begin position="15"/>
        <end position="169"/>
    </location>
</feature>
<dbReference type="PANTHER" id="PTHR11907">
    <property type="entry name" value="AMIDOPHOSPHORIBOSYLTRANSFERASE"/>
    <property type="match status" value="1"/>
</dbReference>
<keyword evidence="2" id="KW-0315">Glutamine amidotransferase</keyword>
<dbReference type="Proteomes" id="UP000011514">
    <property type="component" value="Unassembled WGS sequence"/>
</dbReference>
<dbReference type="InterPro" id="IPR000836">
    <property type="entry name" value="PRTase_dom"/>
</dbReference>
<evidence type="ECO:0000256" key="2">
    <source>
        <dbReference type="ARBA" id="ARBA00022962"/>
    </source>
</evidence>
<keyword evidence="1 5" id="KW-0808">Transferase</keyword>